<protein>
    <submittedName>
        <fullName evidence="1">Uncharacterized protein</fullName>
    </submittedName>
</protein>
<gene>
    <name evidence="1" type="ORF">REB14_08625</name>
</gene>
<dbReference type="InterPro" id="IPR038765">
    <property type="entry name" value="Papain-like_cys_pep_sf"/>
</dbReference>
<name>A0ABU1E365_9FLAO</name>
<reference evidence="1 2" key="1">
    <citation type="submission" date="2023-08" db="EMBL/GenBank/DDBJ databases">
        <authorList>
            <person name="Maltman C."/>
        </authorList>
    </citation>
    <scope>NUCLEOTIDE SEQUENCE [LARGE SCALE GENOMIC DNA]</scope>
    <source>
        <strain evidence="1 2">ES2</strain>
    </source>
</reference>
<sequence>MYLFNRNHLQQFDIILVRFPEVEESNRIRENCGSQYSHAIIYLGNGSFVEGNDPTVCLFSYHRYYFQDLENVKVLRLSEESATGFDPELAEKVLRGLSNCNYSRRLLLYTRNRNIDQSIIDNFHENFKWNGGIVCTSLIGLPFYAGGIDLSNTNEPYYIDFSNIESFQSFEDVTKLVLEETDSVTANTYDYISMCPTNTNLEKQGEAIYALNRFVESTFRNLNKNFELLQNTQLKVEDLQLSTWEDIVPVLMKIYLTDEGQTIDIEMSELLLSTKYNLLWFEEVHSKKEQFFPYYYFPFNRFLREDLEFMKETLSVTLNRNSANEDVCFQNFTNCPCRTLHILLDMYRSFSDLIRSTITQYEQLIINYERLSKNYMDNQL</sequence>
<dbReference type="EMBL" id="JAVIXS010000006">
    <property type="protein sequence ID" value="MDR4952234.1"/>
    <property type="molecule type" value="Genomic_DNA"/>
</dbReference>
<proteinExistence type="predicted"/>
<accession>A0ABU1E365</accession>
<keyword evidence="2" id="KW-1185">Reference proteome</keyword>
<comment type="caution">
    <text evidence="1">The sequence shown here is derived from an EMBL/GenBank/DDBJ whole genome shotgun (WGS) entry which is preliminary data.</text>
</comment>
<dbReference type="Proteomes" id="UP001260959">
    <property type="component" value="Unassembled WGS sequence"/>
</dbReference>
<dbReference type="SUPFAM" id="SSF54001">
    <property type="entry name" value="Cysteine proteinases"/>
    <property type="match status" value="1"/>
</dbReference>
<evidence type="ECO:0000313" key="1">
    <source>
        <dbReference type="EMBL" id="MDR4952234.1"/>
    </source>
</evidence>
<dbReference type="Gene3D" id="3.90.1720.10">
    <property type="entry name" value="endopeptidase domain like (from Nostoc punctiforme)"/>
    <property type="match status" value="1"/>
</dbReference>
<evidence type="ECO:0000313" key="2">
    <source>
        <dbReference type="Proteomes" id="UP001260959"/>
    </source>
</evidence>
<organism evidence="1 2">
    <name type="scientific">Chryseobacterium metallicongregator</name>
    <dbReference type="NCBI Taxonomy" id="3073042"/>
    <lineage>
        <taxon>Bacteria</taxon>
        <taxon>Pseudomonadati</taxon>
        <taxon>Bacteroidota</taxon>
        <taxon>Flavobacteriia</taxon>
        <taxon>Flavobacteriales</taxon>
        <taxon>Weeksellaceae</taxon>
        <taxon>Chryseobacterium group</taxon>
        <taxon>Chryseobacterium</taxon>
    </lineage>
</organism>
<dbReference type="RefSeq" id="WP_309521975.1">
    <property type="nucleotide sequence ID" value="NZ_JAVIXS010000006.1"/>
</dbReference>